<gene>
    <name evidence="1" type="ORF">BPS10C_086</name>
</gene>
<dbReference type="EMBL" id="KC430106">
    <property type="protein sequence ID" value="AGI12083.1"/>
    <property type="molecule type" value="Genomic_DNA"/>
</dbReference>
<accession>W5QUI5</accession>
<evidence type="ECO:0000313" key="1">
    <source>
        <dbReference type="EMBL" id="AGI12083.1"/>
    </source>
</evidence>
<keyword evidence="2" id="KW-1185">Reference proteome</keyword>
<dbReference type="RefSeq" id="YP_009002972.1">
    <property type="nucleotide sequence ID" value="NC_023501.1"/>
</dbReference>
<dbReference type="GeneID" id="18480123"/>
<dbReference type="OrthoDB" id="10967at10239"/>
<reference evidence="1 2" key="1">
    <citation type="journal article" date="2014" name="Arch. Virol.">
        <title>Characterization and genome analysis of the Bacillus cereus-infecting bacteriophages BPS10C and BPS13.</title>
        <authorList>
            <person name="Shin H."/>
            <person name="Lee J.H."/>
            <person name="Park J."/>
            <person name="Heu S."/>
            <person name="Ryu S."/>
        </authorList>
    </citation>
    <scope>NUCLEOTIDE SEQUENCE [LARGE SCALE GENOMIC DNA]</scope>
</reference>
<protein>
    <submittedName>
        <fullName evidence="1">Uncharacterized protein</fullName>
    </submittedName>
</protein>
<evidence type="ECO:0000313" key="2">
    <source>
        <dbReference type="Proteomes" id="UP000019162"/>
    </source>
</evidence>
<dbReference type="KEGG" id="vg:18480123"/>
<name>W5QUI5_9CAUD</name>
<dbReference type="Proteomes" id="UP000019162">
    <property type="component" value="Segment"/>
</dbReference>
<organism evidence="1 2">
    <name type="scientific">Bacillus phage BPS10C</name>
    <dbReference type="NCBI Taxonomy" id="1277886"/>
    <lineage>
        <taxon>Viruses</taxon>
        <taxon>Duplodnaviria</taxon>
        <taxon>Heunggongvirae</taxon>
        <taxon>Uroviricota</taxon>
        <taxon>Caudoviricetes</taxon>
        <taxon>Herelleviridae</taxon>
        <taxon>Bastillevirinae</taxon>
        <taxon>Wphvirus</taxon>
        <taxon>Wphvirus BPS10C</taxon>
    </lineage>
</organism>
<sequence>MTNELSVAYTELNSGELLDKVSFVHDLVVSFQRMQKNKVFRVFYLSGGKSIIEHGFKDGIIKETGHESFELKGAFDEVTRIKYEDVTQFIYLEKNASYNVANDIFKQEIPIKATAIYKYLRGVWDKEQLITITAKDKDYKNIRIITGKIEHLYDVGYMVIRHDDDASACTEMEFGEVMGIQERFKGEENIEFTFINSNNWREKE</sequence>
<proteinExistence type="predicted"/>